<keyword evidence="1" id="KW-0175">Coiled coil</keyword>
<dbReference type="PANTHER" id="PTHR46918">
    <property type="entry name" value="SYNAPTONEMAL COMPLEX PROTEIN 1"/>
    <property type="match status" value="1"/>
</dbReference>
<comment type="caution">
    <text evidence="3">The sequence shown here is derived from an EMBL/GenBank/DDBJ whole genome shotgun (WGS) entry which is preliminary data.</text>
</comment>
<feature type="coiled-coil region" evidence="1">
    <location>
        <begin position="69"/>
        <end position="124"/>
    </location>
</feature>
<feature type="coiled-coil region" evidence="1">
    <location>
        <begin position="185"/>
        <end position="223"/>
    </location>
</feature>
<organism evidence="3 4">
    <name type="scientific">Mizuhopecten yessoensis</name>
    <name type="common">Japanese scallop</name>
    <name type="synonym">Patinopecten yessoensis</name>
    <dbReference type="NCBI Taxonomy" id="6573"/>
    <lineage>
        <taxon>Eukaryota</taxon>
        <taxon>Metazoa</taxon>
        <taxon>Spiralia</taxon>
        <taxon>Lophotrochozoa</taxon>
        <taxon>Mollusca</taxon>
        <taxon>Bivalvia</taxon>
        <taxon>Autobranchia</taxon>
        <taxon>Pteriomorphia</taxon>
        <taxon>Pectinida</taxon>
        <taxon>Pectinoidea</taxon>
        <taxon>Pectinidae</taxon>
        <taxon>Mizuhopecten</taxon>
    </lineage>
</organism>
<dbReference type="EMBL" id="NEDP02005224">
    <property type="protein sequence ID" value="OWF42759.1"/>
    <property type="molecule type" value="Genomic_DNA"/>
</dbReference>
<feature type="compositionally biased region" description="Basic and acidic residues" evidence="2">
    <location>
        <begin position="1034"/>
        <end position="1049"/>
    </location>
</feature>
<sequence length="1105" mass="127084">MMMQSREKQQQPFFKPITNTPPSSHMRQKTFQNLSTFQVSSAKENEAVKQDTNTLHALHQEADKIMKWKVQTEIEIKQKEKNIHEATCTIDMLRKASLDLQLQNENLSLKLQEEIENREELLQRITSTRDICNLLKDHSAKTEDRLLTCETERTELKYQEKEHLKQFEDLSKSFRQLQLNAEEDHNKLTNQLTVELQNKQEQEKEWKEKITTAESQLKELLSSCDDKDIEIRDIRSHLCKNEDKLYDMKNACDDLQQKLQLSEGSISEHKDKLQETTCQLTKIKGHCTRLEHRIAELNETFRSHLPEDEFREEHNMDCLDIDLLASYVEKTLKMVSQKQDRIQILKEELARMESSVEELKSSKDMLIMEKSEFEVRISALDGEKVILLAKMKTEESKIHELEASVSSLTIDLVGSKDEIMTQEMTINKLDSEIKSLATDKMALEENLMSAQQEIKNYMKRYEESQKSLQTKCEAVQSLSKDLQALTDSLTEERTNHEATSSKLCKMQSQMVDTEDELTSIVADTKSLQTEIQKLNKNEKKLQDSLESANQMIERFEEKIADLTEEMENKIKENEELMGERDEQDKNMNGEIETKTKEASALEEKIKTLKESVSSKTKQIKEVEKEVRSLKSKLTSQNKLTDNKEKEIFKLDSALEEADKKKSELQEQIDSLMSEACSEKQNAEAAKKQSKDMQILSENAVKEKEETVKKCEAQIADMTSTLEKYQQENHKLVAQKDKEIKTLKAKIHTVEKAGNNSRTEIEQKLEDLHVEIEQQKRLMETSEEEKKSLEERCKDYFNNLTGLEETISRKEEKISELADLVASQKKVLKTSTTQTDPVKEKVAPSPKSRKEQTPQVPQTPQHGRQGTVNGYRTSTPQAYTAATPKTTTPRLTETAYTPVSAQRTPKPTPKTPQGTFTMKTPQRSILKHDCIDSAVKKRRVVFASPKESSDSSDTDSSQLMEIEINELENRLKGKKGSTPLLVKPSPKVRGMDIDDFDKEKPAYCTGTVPLNRVPRGGQVKTSKKENEKMSSLQDAEMKKFKDLFPNEHPKTPLQKSCNVRKTPNKPPGKFFKNSPKDRPKKNKKTKGTEETSWFDLDSVFGFGPED</sequence>
<dbReference type="STRING" id="6573.A0A210Q258"/>
<feature type="region of interest" description="Disordered" evidence="2">
    <location>
        <begin position="1"/>
        <end position="26"/>
    </location>
</feature>
<dbReference type="Pfam" id="PF05483">
    <property type="entry name" value="SCP-1"/>
    <property type="match status" value="1"/>
</dbReference>
<feature type="compositionally biased region" description="Basic and acidic residues" evidence="2">
    <location>
        <begin position="988"/>
        <end position="1000"/>
    </location>
</feature>
<feature type="region of interest" description="Disordered" evidence="2">
    <location>
        <begin position="974"/>
        <end position="1089"/>
    </location>
</feature>
<protein>
    <submittedName>
        <fullName evidence="3">Synaptonemal complex protein 1</fullName>
    </submittedName>
</protein>
<feature type="coiled-coil region" evidence="1">
    <location>
        <begin position="426"/>
        <end position="495"/>
    </location>
</feature>
<dbReference type="InterPro" id="IPR008827">
    <property type="entry name" value="SYCP1"/>
</dbReference>
<accession>A0A210Q258</accession>
<dbReference type="SUPFAM" id="SSF57997">
    <property type="entry name" value="Tropomyosin"/>
    <property type="match status" value="1"/>
</dbReference>
<evidence type="ECO:0000256" key="2">
    <source>
        <dbReference type="SAM" id="MobiDB-lite"/>
    </source>
</evidence>
<feature type="region of interest" description="Disordered" evidence="2">
    <location>
        <begin position="823"/>
        <end position="929"/>
    </location>
</feature>
<evidence type="ECO:0000256" key="1">
    <source>
        <dbReference type="SAM" id="Coils"/>
    </source>
</evidence>
<dbReference type="GO" id="GO:0000802">
    <property type="term" value="C:transverse filament"/>
    <property type="evidence" value="ECO:0007669"/>
    <property type="project" value="TreeGrafter"/>
</dbReference>
<feature type="compositionally biased region" description="Polar residues" evidence="2">
    <location>
        <begin position="912"/>
        <end position="922"/>
    </location>
</feature>
<feature type="coiled-coil region" evidence="1">
    <location>
        <begin position="328"/>
        <end position="369"/>
    </location>
</feature>
<dbReference type="GO" id="GO:0051026">
    <property type="term" value="P:chiasma assembly"/>
    <property type="evidence" value="ECO:0007669"/>
    <property type="project" value="TreeGrafter"/>
</dbReference>
<dbReference type="PANTHER" id="PTHR46918:SF1">
    <property type="entry name" value="SYNAPTONEMAL COMPLEX PROTEIN 1"/>
    <property type="match status" value="1"/>
</dbReference>
<dbReference type="GO" id="GO:0051878">
    <property type="term" value="P:lateral element assembly"/>
    <property type="evidence" value="ECO:0007669"/>
    <property type="project" value="TreeGrafter"/>
</dbReference>
<evidence type="ECO:0000313" key="4">
    <source>
        <dbReference type="Proteomes" id="UP000242188"/>
    </source>
</evidence>
<feature type="compositionally biased region" description="Basic and acidic residues" evidence="2">
    <location>
        <begin position="836"/>
        <end position="851"/>
    </location>
</feature>
<dbReference type="GO" id="GO:0000801">
    <property type="term" value="C:central element"/>
    <property type="evidence" value="ECO:0007669"/>
    <property type="project" value="TreeGrafter"/>
</dbReference>
<proteinExistence type="predicted"/>
<evidence type="ECO:0000313" key="3">
    <source>
        <dbReference type="EMBL" id="OWF42759.1"/>
    </source>
</evidence>
<feature type="compositionally biased region" description="Polar residues" evidence="2">
    <location>
        <begin position="17"/>
        <end position="26"/>
    </location>
</feature>
<reference evidence="3 4" key="1">
    <citation type="journal article" date="2017" name="Nat. Ecol. Evol.">
        <title>Scallop genome provides insights into evolution of bilaterian karyotype and development.</title>
        <authorList>
            <person name="Wang S."/>
            <person name="Zhang J."/>
            <person name="Jiao W."/>
            <person name="Li J."/>
            <person name="Xun X."/>
            <person name="Sun Y."/>
            <person name="Guo X."/>
            <person name="Huan P."/>
            <person name="Dong B."/>
            <person name="Zhang L."/>
            <person name="Hu X."/>
            <person name="Sun X."/>
            <person name="Wang J."/>
            <person name="Zhao C."/>
            <person name="Wang Y."/>
            <person name="Wang D."/>
            <person name="Huang X."/>
            <person name="Wang R."/>
            <person name="Lv J."/>
            <person name="Li Y."/>
            <person name="Zhang Z."/>
            <person name="Liu B."/>
            <person name="Lu W."/>
            <person name="Hui Y."/>
            <person name="Liang J."/>
            <person name="Zhou Z."/>
            <person name="Hou R."/>
            <person name="Li X."/>
            <person name="Liu Y."/>
            <person name="Li H."/>
            <person name="Ning X."/>
            <person name="Lin Y."/>
            <person name="Zhao L."/>
            <person name="Xing Q."/>
            <person name="Dou J."/>
            <person name="Li Y."/>
            <person name="Mao J."/>
            <person name="Guo H."/>
            <person name="Dou H."/>
            <person name="Li T."/>
            <person name="Mu C."/>
            <person name="Jiang W."/>
            <person name="Fu Q."/>
            <person name="Fu X."/>
            <person name="Miao Y."/>
            <person name="Liu J."/>
            <person name="Yu Q."/>
            <person name="Li R."/>
            <person name="Liao H."/>
            <person name="Li X."/>
            <person name="Kong Y."/>
            <person name="Jiang Z."/>
            <person name="Chourrout D."/>
            <person name="Li R."/>
            <person name="Bao Z."/>
        </authorList>
    </citation>
    <scope>NUCLEOTIDE SEQUENCE [LARGE SCALE GENOMIC DNA]</scope>
    <source>
        <strain evidence="3 4">PY_sf001</strain>
    </source>
</reference>
<dbReference type="Proteomes" id="UP000242188">
    <property type="component" value="Unassembled WGS sequence"/>
</dbReference>
<feature type="compositionally biased region" description="Low complexity" evidence="2">
    <location>
        <begin position="874"/>
        <end position="894"/>
    </location>
</feature>
<gene>
    <name evidence="3" type="ORF">KP79_PYT07208</name>
</gene>
<dbReference type="GO" id="GO:0000711">
    <property type="term" value="P:meiotic DNA repair synthesis"/>
    <property type="evidence" value="ECO:0007669"/>
    <property type="project" value="TreeGrafter"/>
</dbReference>
<dbReference type="Gene3D" id="1.10.287.1490">
    <property type="match status" value="3"/>
</dbReference>
<dbReference type="GO" id="GO:0001673">
    <property type="term" value="C:male germ cell nucleus"/>
    <property type="evidence" value="ECO:0007669"/>
    <property type="project" value="TreeGrafter"/>
</dbReference>
<keyword evidence="4" id="KW-1185">Reference proteome</keyword>
<feature type="region of interest" description="Disordered" evidence="2">
    <location>
        <begin position="577"/>
        <end position="598"/>
    </location>
</feature>
<dbReference type="GO" id="GO:0003690">
    <property type="term" value="F:double-stranded DNA binding"/>
    <property type="evidence" value="ECO:0007669"/>
    <property type="project" value="TreeGrafter"/>
</dbReference>
<feature type="compositionally biased region" description="Polar residues" evidence="2">
    <location>
        <begin position="852"/>
        <end position="873"/>
    </location>
</feature>
<dbReference type="AlphaFoldDB" id="A0A210Q258"/>
<name>A0A210Q258_MIZYE</name>
<dbReference type="OrthoDB" id="10064612at2759"/>